<feature type="compositionally biased region" description="Basic and acidic residues" evidence="1">
    <location>
        <begin position="111"/>
        <end position="122"/>
    </location>
</feature>
<organism evidence="4 5">
    <name type="scientific">Hespellia stercorisuis DSM 15480</name>
    <dbReference type="NCBI Taxonomy" id="1121950"/>
    <lineage>
        <taxon>Bacteria</taxon>
        <taxon>Bacillati</taxon>
        <taxon>Bacillota</taxon>
        <taxon>Clostridia</taxon>
        <taxon>Lachnospirales</taxon>
        <taxon>Lachnospiraceae</taxon>
        <taxon>Hespellia</taxon>
    </lineage>
</organism>
<dbReference type="Proteomes" id="UP000184301">
    <property type="component" value="Unassembled WGS sequence"/>
</dbReference>
<feature type="chain" id="PRO_5012657955" evidence="2">
    <location>
        <begin position="27"/>
        <end position="597"/>
    </location>
</feature>
<dbReference type="GO" id="GO:0004040">
    <property type="term" value="F:amidase activity"/>
    <property type="evidence" value="ECO:0007669"/>
    <property type="project" value="InterPro"/>
</dbReference>
<dbReference type="InterPro" id="IPR016047">
    <property type="entry name" value="M23ase_b-sheet_dom"/>
</dbReference>
<name>A0A1M6IA96_9FIRM</name>
<dbReference type="SMART" id="SM00047">
    <property type="entry name" value="LYZ2"/>
    <property type="match status" value="1"/>
</dbReference>
<dbReference type="InterPro" id="IPR011055">
    <property type="entry name" value="Dup_hybrid_motif"/>
</dbReference>
<feature type="compositionally biased region" description="Acidic residues" evidence="1">
    <location>
        <begin position="166"/>
        <end position="179"/>
    </location>
</feature>
<sequence length="597" mass="64867">MKHKKRIRPMALALAMSMVLSNQAFAAELPDMTRVITVLQETPADFELRTGYQLASGWHYVLDGECVQVYEDETPVIEADEVEDETPVDNQTPASDETTVEEPAPADGDTTEDKQPHTGKDESSEDTQTPENGDMEEDTQKPADENTETKNQTSTESEASGTPSDSENEPTDDSEEQESAEASYLTSEQFSNIAERIQYNVTVPIEGLPSFITQEMVVGALKAQDESGFPASVTIAQIIQESGFGSYGPGGEDGKGLSYLAYQYCNLFGIKGTGSAGSVSMSTGEMTGTGASYTINAGFRAYHTYTECIMDRTELLQKVYSDLTEGTSDANTFAVQIGKRWATDISYGQHLIQQMEKYDLYRLDDLTLMDFNSMIGRFANPCPGATISSTFGYRDFDHSVHKGLDLGTGSENLPTYAAEAGTVVTAGWSDSAGNWIVIDHGNGLVTKYMHHAEIYVQTGDHVEKGQQIGLSGTTGNSSGNHLHFQVEEDGTAVDPMPYLYAETTTLAMSQTAKEASAAWSKSKSLSNGTKKLTTQTVQTPRLLAELREVQHEKKSVKSLVGGAGIFESGTGQYWNCIANTANRSVLYADSLLLCKKF</sequence>
<protein>
    <submittedName>
        <fullName evidence="4">Mannosyl-glycoprotein endo-beta-N-acetylglucosaminidase</fullName>
    </submittedName>
</protein>
<proteinExistence type="predicted"/>
<dbReference type="GO" id="GO:0004222">
    <property type="term" value="F:metalloendopeptidase activity"/>
    <property type="evidence" value="ECO:0007669"/>
    <property type="project" value="TreeGrafter"/>
</dbReference>
<evidence type="ECO:0000259" key="3">
    <source>
        <dbReference type="SMART" id="SM00047"/>
    </source>
</evidence>
<dbReference type="AlphaFoldDB" id="A0A1M6IA96"/>
<feature type="compositionally biased region" description="Polar residues" evidence="1">
    <location>
        <begin position="88"/>
        <end position="97"/>
    </location>
</feature>
<feature type="signal peptide" evidence="2">
    <location>
        <begin position="1"/>
        <end position="26"/>
    </location>
</feature>
<dbReference type="EMBL" id="FQZY01000006">
    <property type="protein sequence ID" value="SHJ31327.1"/>
    <property type="molecule type" value="Genomic_DNA"/>
</dbReference>
<feature type="compositionally biased region" description="Polar residues" evidence="1">
    <location>
        <begin position="149"/>
        <end position="165"/>
    </location>
</feature>
<keyword evidence="2" id="KW-0732">Signal</keyword>
<dbReference type="CDD" id="cd12797">
    <property type="entry name" value="M23_peptidase"/>
    <property type="match status" value="1"/>
</dbReference>
<feature type="region of interest" description="Disordered" evidence="1">
    <location>
        <begin position="78"/>
        <end position="187"/>
    </location>
</feature>
<feature type="compositionally biased region" description="Acidic residues" evidence="1">
    <location>
        <begin position="78"/>
        <end position="87"/>
    </location>
</feature>
<keyword evidence="5" id="KW-1185">Reference proteome</keyword>
<evidence type="ECO:0000313" key="5">
    <source>
        <dbReference type="Proteomes" id="UP000184301"/>
    </source>
</evidence>
<reference evidence="4 5" key="1">
    <citation type="submission" date="2016-11" db="EMBL/GenBank/DDBJ databases">
        <authorList>
            <person name="Jaros S."/>
            <person name="Januszkiewicz K."/>
            <person name="Wedrychowicz H."/>
        </authorList>
    </citation>
    <scope>NUCLEOTIDE SEQUENCE [LARGE SCALE GENOMIC DNA]</scope>
    <source>
        <strain evidence="4 5">DSM 15480</strain>
    </source>
</reference>
<feature type="domain" description="Mannosyl-glycoprotein endo-beta-N-acetylglucosamidase-like" evidence="3">
    <location>
        <begin position="200"/>
        <end position="364"/>
    </location>
</feature>
<evidence type="ECO:0000256" key="2">
    <source>
        <dbReference type="SAM" id="SignalP"/>
    </source>
</evidence>
<dbReference type="Gene3D" id="1.10.530.10">
    <property type="match status" value="1"/>
</dbReference>
<dbReference type="Pfam" id="PF01832">
    <property type="entry name" value="Glucosaminidase"/>
    <property type="match status" value="1"/>
</dbReference>
<dbReference type="RefSeq" id="WP_242945307.1">
    <property type="nucleotide sequence ID" value="NZ_FQZY01000006.1"/>
</dbReference>
<dbReference type="PANTHER" id="PTHR21666:SF270">
    <property type="entry name" value="MUREIN HYDROLASE ACTIVATOR ENVC"/>
    <property type="match status" value="1"/>
</dbReference>
<dbReference type="Pfam" id="PF01551">
    <property type="entry name" value="Peptidase_M23"/>
    <property type="match status" value="1"/>
</dbReference>
<feature type="compositionally biased region" description="Basic and acidic residues" evidence="1">
    <location>
        <begin position="138"/>
        <end position="148"/>
    </location>
</feature>
<evidence type="ECO:0000256" key="1">
    <source>
        <dbReference type="SAM" id="MobiDB-lite"/>
    </source>
</evidence>
<dbReference type="InterPro" id="IPR050570">
    <property type="entry name" value="Cell_wall_metabolism_enzyme"/>
</dbReference>
<evidence type="ECO:0000313" key="4">
    <source>
        <dbReference type="EMBL" id="SHJ31327.1"/>
    </source>
</evidence>
<gene>
    <name evidence="4" type="ORF">SAMN02745243_00293</name>
</gene>
<dbReference type="STRING" id="1121950.SAMN02745243_00293"/>
<dbReference type="Gene3D" id="2.70.70.10">
    <property type="entry name" value="Glucose Permease (Domain IIA)"/>
    <property type="match status" value="1"/>
</dbReference>
<accession>A0A1M6IA96</accession>
<dbReference type="InterPro" id="IPR002901">
    <property type="entry name" value="MGlyc_endo_b_GlcNAc-like_dom"/>
</dbReference>
<dbReference type="SUPFAM" id="SSF51261">
    <property type="entry name" value="Duplicated hybrid motif"/>
    <property type="match status" value="1"/>
</dbReference>
<dbReference type="PANTHER" id="PTHR21666">
    <property type="entry name" value="PEPTIDASE-RELATED"/>
    <property type="match status" value="1"/>
</dbReference>